<feature type="transmembrane region" description="Helical" evidence="1">
    <location>
        <begin position="95"/>
        <end position="114"/>
    </location>
</feature>
<dbReference type="EMBL" id="JAODUO010001294">
    <property type="protein sequence ID" value="KAK2166973.1"/>
    <property type="molecule type" value="Genomic_DNA"/>
</dbReference>
<keyword evidence="3" id="KW-1185">Reference proteome</keyword>
<protein>
    <submittedName>
        <fullName evidence="2">Uncharacterized protein</fullName>
    </submittedName>
</protein>
<feature type="transmembrane region" description="Helical" evidence="1">
    <location>
        <begin position="325"/>
        <end position="349"/>
    </location>
</feature>
<proteinExistence type="predicted"/>
<accession>A0AAD9NFS3</accession>
<feature type="transmembrane region" description="Helical" evidence="1">
    <location>
        <begin position="228"/>
        <end position="250"/>
    </location>
</feature>
<evidence type="ECO:0000313" key="3">
    <source>
        <dbReference type="Proteomes" id="UP001209878"/>
    </source>
</evidence>
<dbReference type="Gene3D" id="1.20.1070.10">
    <property type="entry name" value="Rhodopsin 7-helix transmembrane proteins"/>
    <property type="match status" value="1"/>
</dbReference>
<evidence type="ECO:0000313" key="2">
    <source>
        <dbReference type="EMBL" id="KAK2166973.1"/>
    </source>
</evidence>
<comment type="caution">
    <text evidence="2">The sequence shown here is derived from an EMBL/GenBank/DDBJ whole genome shotgun (WGS) entry which is preliminary data.</text>
</comment>
<dbReference type="Proteomes" id="UP001209878">
    <property type="component" value="Unassembled WGS sequence"/>
</dbReference>
<keyword evidence="1" id="KW-1133">Transmembrane helix</keyword>
<feature type="transmembrane region" description="Helical" evidence="1">
    <location>
        <begin position="285"/>
        <end position="305"/>
    </location>
</feature>
<dbReference type="InterPro" id="IPR052954">
    <property type="entry name" value="GPCR-Ligand_Int"/>
</dbReference>
<sequence length="393" mass="44625">MSETYTVPQPFMPDITLLRDLGNVSYKMAANCGEPCQNVSHIGQVTDTDIDVWQTVVQDASFVTFPVIVTWGILAGFASVIVMSSRRHDSEHGFLQAYSVTCVLLLMCGAAVKLEDYIGHSNTYQYAYGYLTTVHSWFAYSALWILVVATLERHSIVARHSHLDNGQRCGQTQAGIVSGVVFCISLISSLPQLWAYETVEVYDYTTNQTLVISHVSDATNTPEYNTVYFWYVVTITVLLPYPMLLVKLVLITSGIKRSRKLLTKWPVKYGSGNVLHRKITEEIHLSQFFVINAALYLLLTGPFIMSNIIDHLNPQWQLQENQIYVGLHSIAEFLFYFHFTLPFPLLCSYNDTFRRSLLKITHCCTCQCSKQPPKRQFKYGPPKNQKVVTFLDP</sequence>
<name>A0AAD9NFS3_RIDPI</name>
<dbReference type="PANTHER" id="PTHR46641:SF2">
    <property type="entry name" value="FMRFAMIDE RECEPTOR"/>
    <property type="match status" value="1"/>
</dbReference>
<reference evidence="2" key="1">
    <citation type="journal article" date="2023" name="Mol. Biol. Evol.">
        <title>Third-Generation Sequencing Reveals the Adaptive Role of the Epigenome in Three Deep-Sea Polychaetes.</title>
        <authorList>
            <person name="Perez M."/>
            <person name="Aroh O."/>
            <person name="Sun Y."/>
            <person name="Lan Y."/>
            <person name="Juniper S.K."/>
            <person name="Young C.R."/>
            <person name="Angers B."/>
            <person name="Qian P.Y."/>
        </authorList>
    </citation>
    <scope>NUCLEOTIDE SEQUENCE</scope>
    <source>
        <strain evidence="2">R07B-5</strain>
    </source>
</reference>
<feature type="transmembrane region" description="Helical" evidence="1">
    <location>
        <begin position="134"/>
        <end position="151"/>
    </location>
</feature>
<feature type="transmembrane region" description="Helical" evidence="1">
    <location>
        <begin position="62"/>
        <end position="83"/>
    </location>
</feature>
<keyword evidence="1" id="KW-0812">Transmembrane</keyword>
<keyword evidence="1" id="KW-0472">Membrane</keyword>
<gene>
    <name evidence="2" type="ORF">NP493_1295g01029</name>
</gene>
<dbReference type="PANTHER" id="PTHR46641">
    <property type="entry name" value="FMRFAMIDE RECEPTOR-RELATED"/>
    <property type="match status" value="1"/>
</dbReference>
<organism evidence="2 3">
    <name type="scientific">Ridgeia piscesae</name>
    <name type="common">Tubeworm</name>
    <dbReference type="NCBI Taxonomy" id="27915"/>
    <lineage>
        <taxon>Eukaryota</taxon>
        <taxon>Metazoa</taxon>
        <taxon>Spiralia</taxon>
        <taxon>Lophotrochozoa</taxon>
        <taxon>Annelida</taxon>
        <taxon>Polychaeta</taxon>
        <taxon>Sedentaria</taxon>
        <taxon>Canalipalpata</taxon>
        <taxon>Sabellida</taxon>
        <taxon>Siboglinidae</taxon>
        <taxon>Ridgeia</taxon>
    </lineage>
</organism>
<dbReference type="AlphaFoldDB" id="A0AAD9NFS3"/>
<feature type="transmembrane region" description="Helical" evidence="1">
    <location>
        <begin position="172"/>
        <end position="194"/>
    </location>
</feature>
<dbReference type="SUPFAM" id="SSF81321">
    <property type="entry name" value="Family A G protein-coupled receptor-like"/>
    <property type="match status" value="1"/>
</dbReference>
<evidence type="ECO:0000256" key="1">
    <source>
        <dbReference type="SAM" id="Phobius"/>
    </source>
</evidence>